<evidence type="ECO:0000313" key="1">
    <source>
        <dbReference type="EMBL" id="SIQ37891.1"/>
    </source>
</evidence>
<dbReference type="RefSeq" id="WP_083703034.1">
    <property type="nucleotide sequence ID" value="NZ_FTMN01000004.1"/>
</dbReference>
<name>A0A1N6SA26_9GAMM</name>
<reference evidence="1 2" key="1">
    <citation type="submission" date="2017-01" db="EMBL/GenBank/DDBJ databases">
        <authorList>
            <person name="Mah S.A."/>
            <person name="Swanson W.J."/>
            <person name="Moy G.W."/>
            <person name="Vacquier V.D."/>
        </authorList>
    </citation>
    <scope>NUCLEOTIDE SEQUENCE [LARGE SCALE GENOMIC DNA]</scope>
    <source>
        <strain evidence="1 2">DSM 7027</strain>
    </source>
</reference>
<dbReference type="EMBL" id="FTMN01000004">
    <property type="protein sequence ID" value="SIQ37891.1"/>
    <property type="molecule type" value="Genomic_DNA"/>
</dbReference>
<evidence type="ECO:0000313" key="2">
    <source>
        <dbReference type="Proteomes" id="UP000186895"/>
    </source>
</evidence>
<accession>A0A1N6SA26</accession>
<dbReference type="Pfam" id="PF04317">
    <property type="entry name" value="DUF463"/>
    <property type="match status" value="1"/>
</dbReference>
<dbReference type="PANTHER" id="PTHR38605">
    <property type="entry name" value="ATPASE-RELATED"/>
    <property type="match status" value="1"/>
</dbReference>
<proteinExistence type="predicted"/>
<dbReference type="PIRSF" id="PIRSF019381">
    <property type="entry name" value="YcjX"/>
    <property type="match status" value="1"/>
</dbReference>
<gene>
    <name evidence="1" type="ORF">SAMN05421647_104127</name>
</gene>
<dbReference type="SUPFAM" id="SSF52540">
    <property type="entry name" value="P-loop containing nucleoside triphosphate hydrolases"/>
    <property type="match status" value="1"/>
</dbReference>
<dbReference type="AlphaFoldDB" id="A0A1N6SA26"/>
<dbReference type="InterPro" id="IPR007413">
    <property type="entry name" value="YcjX-like"/>
</dbReference>
<sequence>MNLTKRLQTLAHKSGLKELPEQVRSRVERGLEQRIKLAITGLSRSGKTVFISTLAHHLLHADQGTSLPFFTPSAEGRILSVRDLSTEAETPFPLQSTLAGLQATPPHWPVSTEQLSEVRLAVKYRRPPGLGRALGEHSTLYIDLIDYPGEWLLDLPLLNLSFEQWCQQQQTLFADAPRVQVAEEFLELQRSIDWITPSSDEEQARLSRLFRDLLQQLREPPHSLSLMQPGRLLMPGDLDGSPLLYLFPMLVPLPENAEQAAPDSLYARLKDAFERYKDEVIRPFYENHFRHFDRQIVLVDCLKTLNQGEACFNDMQQALNGLLHSFQYGRNSLLRRLFRPRINRVLFAATKADHVTANQHHNLDRFLELMIQDARREMRFDGVSTSCMALASVRSTEAVQAKLDGQVLSCLRGYRKESDEEVALFPGEIPTELPRPEDWNDARFRFIDFAPRALPRTGLKPEHHIRLDQALEYLTGDLLK</sequence>
<dbReference type="eggNOG" id="COG3106">
    <property type="taxonomic scope" value="Bacteria"/>
</dbReference>
<evidence type="ECO:0008006" key="3">
    <source>
        <dbReference type="Google" id="ProtNLM"/>
    </source>
</evidence>
<dbReference type="PANTHER" id="PTHR38605:SF1">
    <property type="entry name" value="ATPASE"/>
    <property type="match status" value="1"/>
</dbReference>
<organism evidence="1 2">
    <name type="scientific">Marinobacterium stanieri</name>
    <dbReference type="NCBI Taxonomy" id="49186"/>
    <lineage>
        <taxon>Bacteria</taxon>
        <taxon>Pseudomonadati</taxon>
        <taxon>Pseudomonadota</taxon>
        <taxon>Gammaproteobacteria</taxon>
        <taxon>Oceanospirillales</taxon>
        <taxon>Oceanospirillaceae</taxon>
        <taxon>Marinobacterium</taxon>
    </lineage>
</organism>
<dbReference type="STRING" id="49186.SAMN05421647_104127"/>
<keyword evidence="2" id="KW-1185">Reference proteome</keyword>
<protein>
    <recommendedName>
        <fullName evidence="3">YcjX family protein</fullName>
    </recommendedName>
</protein>
<dbReference type="InterPro" id="IPR027417">
    <property type="entry name" value="P-loop_NTPase"/>
</dbReference>
<dbReference type="Proteomes" id="UP000186895">
    <property type="component" value="Unassembled WGS sequence"/>
</dbReference>